<evidence type="ECO:0000313" key="3">
    <source>
        <dbReference type="Proteomes" id="UP000253908"/>
    </source>
</evidence>
<feature type="transmembrane region" description="Helical" evidence="1">
    <location>
        <begin position="296"/>
        <end position="316"/>
    </location>
</feature>
<dbReference type="InterPro" id="IPR049576">
    <property type="entry name" value="HDC-like"/>
</dbReference>
<feature type="transmembrane region" description="Helical" evidence="1">
    <location>
        <begin position="266"/>
        <end position="284"/>
    </location>
</feature>
<dbReference type="RefSeq" id="WP_114917537.1">
    <property type="nucleotide sequence ID" value="NZ_CP024848.1"/>
</dbReference>
<reference evidence="3" key="1">
    <citation type="submission" date="2017-11" db="EMBL/GenBank/DDBJ databases">
        <authorList>
            <person name="Zhu W."/>
        </authorList>
    </citation>
    <scope>NUCLEOTIDE SEQUENCE [LARGE SCALE GENOMIC DNA]</scope>
    <source>
        <strain evidence="3">160</strain>
    </source>
</reference>
<organism evidence="2 3">
    <name type="scientific">Oceanobacillus zhaokaii</name>
    <dbReference type="NCBI Taxonomy" id="2052660"/>
    <lineage>
        <taxon>Bacteria</taxon>
        <taxon>Bacillati</taxon>
        <taxon>Bacillota</taxon>
        <taxon>Bacilli</taxon>
        <taxon>Bacillales</taxon>
        <taxon>Bacillaceae</taxon>
        <taxon>Oceanobacillus</taxon>
    </lineage>
</organism>
<feature type="transmembrane region" description="Helical" evidence="1">
    <location>
        <begin position="30"/>
        <end position="46"/>
    </location>
</feature>
<name>A0A345PJS0_9BACI</name>
<feature type="transmembrane region" description="Helical" evidence="1">
    <location>
        <begin position="90"/>
        <end position="115"/>
    </location>
</feature>
<dbReference type="Proteomes" id="UP000253908">
    <property type="component" value="Chromosome"/>
</dbReference>
<proteinExistence type="predicted"/>
<keyword evidence="1" id="KW-0812">Transmembrane</keyword>
<feature type="transmembrane region" description="Helical" evidence="1">
    <location>
        <begin position="371"/>
        <end position="393"/>
    </location>
</feature>
<dbReference type="CDD" id="cd21416">
    <property type="entry name" value="HDC_protein"/>
    <property type="match status" value="1"/>
</dbReference>
<keyword evidence="1" id="KW-1133">Transmembrane helix</keyword>
<sequence>MFNEPLVAAAMIFALFAIAEIISIASKARIPMLFIVFFGYLMLLWTGVFPEDIAEKSYFVPFAAMLPAVLIVHMGTLIPFKQLKEQYKAVIIALSGVIVAVFLVLAIVAPIIGYAGAASALGPLTGGIIAYIISAEKLTEIGLVSLVTIPALILGIQNFVGMPLAAYFLRKRGLKIQKEIHDGTYQGEANKEKDYTEQAEETKKWKIRIPERYKTSTILLFQVFIGGAIATVLDSVTGINYSLWALAIGIIGSLIGFYPGKVMERANSFGITMALLIVVVMSSMNSITPSMFTEHLPAVIFIMVVGVIGILIGGLLSSKWLKWDTNKGVPVALTALFGFPGDYILCEEVSRSLGKTKEEQETIFNDLVTPMLIGGFTTVTISSVIIASILMSFL</sequence>
<accession>A0A345PJS0</accession>
<dbReference type="KEGG" id="ocn:CUC15_15485"/>
<feature type="transmembrane region" description="Helical" evidence="1">
    <location>
        <begin position="239"/>
        <end position="259"/>
    </location>
</feature>
<feature type="transmembrane region" description="Helical" evidence="1">
    <location>
        <begin position="58"/>
        <end position="78"/>
    </location>
</feature>
<protein>
    <submittedName>
        <fullName evidence="2">Uncharacterized protein</fullName>
    </submittedName>
</protein>
<keyword evidence="3" id="KW-1185">Reference proteome</keyword>
<dbReference type="AlphaFoldDB" id="A0A345PJS0"/>
<dbReference type="EMBL" id="CP024848">
    <property type="protein sequence ID" value="AXI10250.1"/>
    <property type="molecule type" value="Genomic_DNA"/>
</dbReference>
<feature type="transmembrane region" description="Helical" evidence="1">
    <location>
        <begin position="213"/>
        <end position="233"/>
    </location>
</feature>
<feature type="transmembrane region" description="Helical" evidence="1">
    <location>
        <begin position="141"/>
        <end position="169"/>
    </location>
</feature>
<feature type="transmembrane region" description="Helical" evidence="1">
    <location>
        <begin position="6"/>
        <end position="23"/>
    </location>
</feature>
<keyword evidence="1" id="KW-0472">Membrane</keyword>
<dbReference type="OrthoDB" id="3243277at2"/>
<evidence type="ECO:0000256" key="1">
    <source>
        <dbReference type="SAM" id="Phobius"/>
    </source>
</evidence>
<evidence type="ECO:0000313" key="2">
    <source>
        <dbReference type="EMBL" id="AXI10250.1"/>
    </source>
</evidence>
<gene>
    <name evidence="2" type="ORF">CUC15_15485</name>
</gene>